<reference evidence="2 3" key="1">
    <citation type="submission" date="2015-09" db="EMBL/GenBank/DDBJ databases">
        <title>Trachymyrmex zeteki WGS genome.</title>
        <authorList>
            <person name="Nygaard S."/>
            <person name="Hu H."/>
            <person name="Boomsma J."/>
            <person name="Zhang G."/>
        </authorList>
    </citation>
    <scope>NUCLEOTIDE SEQUENCE [LARGE SCALE GENOMIC DNA]</scope>
    <source>
        <strain evidence="2">Tzet28-1</strain>
        <tissue evidence="2">Whole body</tissue>
    </source>
</reference>
<protein>
    <submittedName>
        <fullName evidence="2">Uncharacterized protein</fullName>
    </submittedName>
</protein>
<evidence type="ECO:0000313" key="2">
    <source>
        <dbReference type="EMBL" id="KYQ57228.1"/>
    </source>
</evidence>
<accession>A0A151XAC5</accession>
<feature type="compositionally biased region" description="Low complexity" evidence="1">
    <location>
        <begin position="18"/>
        <end position="35"/>
    </location>
</feature>
<dbReference type="EMBL" id="KQ982351">
    <property type="protein sequence ID" value="KYQ57228.1"/>
    <property type="molecule type" value="Genomic_DNA"/>
</dbReference>
<evidence type="ECO:0000313" key="3">
    <source>
        <dbReference type="Proteomes" id="UP000075809"/>
    </source>
</evidence>
<sequence>ILFCENTKNVLDLGKESTFAKSSPSSFSSSSTSFSNEMPRRMKRAIVCRTNEGVGAKVGAAGRNVSDKLRDCCAYVGALCAIAIRERAPFLIPRRFPTPVNARKYCRSHYS</sequence>
<dbReference type="AlphaFoldDB" id="A0A151XAC5"/>
<gene>
    <name evidence="2" type="ORF">ALC60_03749</name>
</gene>
<name>A0A151XAC5_9HYME</name>
<proteinExistence type="predicted"/>
<dbReference type="Proteomes" id="UP000075809">
    <property type="component" value="Unassembled WGS sequence"/>
</dbReference>
<organism evidence="2 3">
    <name type="scientific">Mycetomoellerius zeteki</name>
    <dbReference type="NCBI Taxonomy" id="64791"/>
    <lineage>
        <taxon>Eukaryota</taxon>
        <taxon>Metazoa</taxon>
        <taxon>Ecdysozoa</taxon>
        <taxon>Arthropoda</taxon>
        <taxon>Hexapoda</taxon>
        <taxon>Insecta</taxon>
        <taxon>Pterygota</taxon>
        <taxon>Neoptera</taxon>
        <taxon>Endopterygota</taxon>
        <taxon>Hymenoptera</taxon>
        <taxon>Apocrita</taxon>
        <taxon>Aculeata</taxon>
        <taxon>Formicoidea</taxon>
        <taxon>Formicidae</taxon>
        <taxon>Myrmicinae</taxon>
        <taxon>Mycetomoellerius</taxon>
    </lineage>
</organism>
<feature type="region of interest" description="Disordered" evidence="1">
    <location>
        <begin position="18"/>
        <end position="38"/>
    </location>
</feature>
<feature type="non-terminal residue" evidence="2">
    <location>
        <position position="1"/>
    </location>
</feature>
<keyword evidence="3" id="KW-1185">Reference proteome</keyword>
<evidence type="ECO:0000256" key="1">
    <source>
        <dbReference type="SAM" id="MobiDB-lite"/>
    </source>
</evidence>